<name>A0ABX3DXR5_9PSEU</name>
<accession>A0ABX3DXR5</accession>
<evidence type="ECO:0000313" key="3">
    <source>
        <dbReference type="Proteomes" id="UP000186883"/>
    </source>
</evidence>
<evidence type="ECO:0000313" key="2">
    <source>
        <dbReference type="EMBL" id="OKA10050.1"/>
    </source>
</evidence>
<evidence type="ECO:0000256" key="1">
    <source>
        <dbReference type="SAM" id="MobiDB-lite"/>
    </source>
</evidence>
<dbReference type="Proteomes" id="UP000186883">
    <property type="component" value="Unassembled WGS sequence"/>
</dbReference>
<dbReference type="EMBL" id="LOBU02000006">
    <property type="protein sequence ID" value="OKA10050.1"/>
    <property type="molecule type" value="Genomic_DNA"/>
</dbReference>
<keyword evidence="3" id="KW-1185">Reference proteome</keyword>
<evidence type="ECO:0008006" key="4">
    <source>
        <dbReference type="Google" id="ProtNLM"/>
    </source>
</evidence>
<feature type="region of interest" description="Disordered" evidence="1">
    <location>
        <begin position="84"/>
        <end position="104"/>
    </location>
</feature>
<sequence length="104" mass="11899">MLVTEYWGASQIAGRLGVATGTVTKWVERFAATDHPFPEPDVEIVETGGRITRGWAPHRWPEIKKWADKDRRYAARIPETGPKHVRTSYSERLRPNGMPLFPEN</sequence>
<proteinExistence type="predicted"/>
<gene>
    <name evidence="2" type="ORF">ATP06_0206865</name>
</gene>
<organism evidence="2 3">
    <name type="scientific">Amycolatopsis regifaucium</name>
    <dbReference type="NCBI Taxonomy" id="546365"/>
    <lineage>
        <taxon>Bacteria</taxon>
        <taxon>Bacillati</taxon>
        <taxon>Actinomycetota</taxon>
        <taxon>Actinomycetes</taxon>
        <taxon>Pseudonocardiales</taxon>
        <taxon>Pseudonocardiaceae</taxon>
        <taxon>Amycolatopsis</taxon>
    </lineage>
</organism>
<protein>
    <recommendedName>
        <fullName evidence="4">Helix-turn-helix domain-containing protein</fullName>
    </recommendedName>
</protein>
<reference evidence="2" key="1">
    <citation type="submission" date="2016-11" db="EMBL/GenBank/DDBJ databases">
        <title>Genome sequencing of Amycolatopsis regifaucium.</title>
        <authorList>
            <person name="Mayilraj S."/>
            <person name="Kaur N."/>
        </authorList>
    </citation>
    <scope>NUCLEOTIDE SEQUENCE [LARGE SCALE GENOMIC DNA]</scope>
    <source>
        <strain evidence="2">GY080</strain>
    </source>
</reference>
<comment type="caution">
    <text evidence="2">The sequence shown here is derived from an EMBL/GenBank/DDBJ whole genome shotgun (WGS) entry which is preliminary data.</text>
</comment>